<dbReference type="InterPro" id="IPR006342">
    <property type="entry name" value="FkbM_mtfrase"/>
</dbReference>
<evidence type="ECO:0000259" key="2">
    <source>
        <dbReference type="Pfam" id="PF05050"/>
    </source>
</evidence>
<dbReference type="PANTHER" id="PTHR34203">
    <property type="entry name" value="METHYLTRANSFERASE, FKBM FAMILY PROTEIN"/>
    <property type="match status" value="1"/>
</dbReference>
<evidence type="ECO:0000313" key="3">
    <source>
        <dbReference type="EMBL" id="KAG6525096.1"/>
    </source>
</evidence>
<sequence length="403" mass="44979">MRTPAQINQCAHYTSFLIAAMANAWRREKPSHLFSPRTLISLLLSTSLLLFLFFFCSSSRSTPLRGRETFALSPAGIRPFDCHACPQASPVFASLVEGVKHPFLYSLSDFGSLPEKPHKNIARMLKGKPFRRPDISATLQEFLEGKERDEGLVVDVGANVGMATFAAAAMGFRVVAFEPVFENLQRICDGMFLNRAGDRVTLYAAAASDRIGNITFHKLVGRLDNSAISATGAKLAFKSNQEVAVEVATVPLDEVIPEAERILIIKIDVQGWEYHVLRGASKLLSRGKSEAPYLIYEEDERLLQASNTTVDQIRKFLSSMGYHHCSRHGTMENYAIPMQTRNLTWAHSELHVDLPDCGLVVLKNWEMQHGDLLVLVSFLTIVFCSIKQFLAYTVRRLVSILCL</sequence>
<dbReference type="Proteomes" id="UP000734854">
    <property type="component" value="Unassembled WGS sequence"/>
</dbReference>
<feature type="transmembrane region" description="Helical" evidence="1">
    <location>
        <begin position="39"/>
        <end position="57"/>
    </location>
</feature>
<keyword evidence="1" id="KW-0472">Membrane</keyword>
<organism evidence="3 4">
    <name type="scientific">Zingiber officinale</name>
    <name type="common">Ginger</name>
    <name type="synonym">Amomum zingiber</name>
    <dbReference type="NCBI Taxonomy" id="94328"/>
    <lineage>
        <taxon>Eukaryota</taxon>
        <taxon>Viridiplantae</taxon>
        <taxon>Streptophyta</taxon>
        <taxon>Embryophyta</taxon>
        <taxon>Tracheophyta</taxon>
        <taxon>Spermatophyta</taxon>
        <taxon>Magnoliopsida</taxon>
        <taxon>Liliopsida</taxon>
        <taxon>Zingiberales</taxon>
        <taxon>Zingiberaceae</taxon>
        <taxon>Zingiber</taxon>
    </lineage>
</organism>
<dbReference type="NCBIfam" id="TIGR01444">
    <property type="entry name" value="fkbM_fam"/>
    <property type="match status" value="1"/>
</dbReference>
<comment type="caution">
    <text evidence="3">The sequence shown here is derived from an EMBL/GenBank/DDBJ whole genome shotgun (WGS) entry which is preliminary data.</text>
</comment>
<gene>
    <name evidence="3" type="ORF">ZIOFF_015048</name>
</gene>
<evidence type="ECO:0000313" key="4">
    <source>
        <dbReference type="Proteomes" id="UP000734854"/>
    </source>
</evidence>
<evidence type="ECO:0000256" key="1">
    <source>
        <dbReference type="SAM" id="Phobius"/>
    </source>
</evidence>
<protein>
    <recommendedName>
        <fullName evidence="2">Methyltransferase FkbM domain-containing protein</fullName>
    </recommendedName>
</protein>
<dbReference type="Pfam" id="PF05050">
    <property type="entry name" value="Methyltransf_21"/>
    <property type="match status" value="1"/>
</dbReference>
<dbReference type="PANTHER" id="PTHR34203:SF13">
    <property type="entry name" value="EXPRESSED PROTEIN"/>
    <property type="match status" value="1"/>
</dbReference>
<keyword evidence="1" id="KW-0812">Transmembrane</keyword>
<name>A0A8J5HCH8_ZINOF</name>
<reference evidence="3 4" key="1">
    <citation type="submission" date="2020-08" db="EMBL/GenBank/DDBJ databases">
        <title>Plant Genome Project.</title>
        <authorList>
            <person name="Zhang R.-G."/>
        </authorList>
    </citation>
    <scope>NUCLEOTIDE SEQUENCE [LARGE SCALE GENOMIC DNA]</scope>
    <source>
        <tissue evidence="3">Rhizome</tissue>
    </source>
</reference>
<dbReference type="SUPFAM" id="SSF53335">
    <property type="entry name" value="S-adenosyl-L-methionine-dependent methyltransferases"/>
    <property type="match status" value="1"/>
</dbReference>
<dbReference type="Gene3D" id="3.40.50.150">
    <property type="entry name" value="Vaccinia Virus protein VP39"/>
    <property type="match status" value="1"/>
</dbReference>
<proteinExistence type="predicted"/>
<keyword evidence="1" id="KW-1133">Transmembrane helix</keyword>
<dbReference type="InterPro" id="IPR029063">
    <property type="entry name" value="SAM-dependent_MTases_sf"/>
</dbReference>
<dbReference type="AlphaFoldDB" id="A0A8J5HCH8"/>
<dbReference type="InterPro" id="IPR052514">
    <property type="entry name" value="SAM-dependent_MTase"/>
</dbReference>
<feature type="domain" description="Methyltransferase FkbM" evidence="2">
    <location>
        <begin position="155"/>
        <end position="322"/>
    </location>
</feature>
<dbReference type="EMBL" id="JACMSC010000004">
    <property type="protein sequence ID" value="KAG6525096.1"/>
    <property type="molecule type" value="Genomic_DNA"/>
</dbReference>
<accession>A0A8J5HCH8</accession>
<keyword evidence="4" id="KW-1185">Reference proteome</keyword>
<feature type="transmembrane region" description="Helical" evidence="1">
    <location>
        <begin position="372"/>
        <end position="394"/>
    </location>
</feature>